<sequence>MLRFIMESVPTSVAGAGQLTWFERTWQGFCRLVVRIFYHRFEVVGAEHLPADQGIILCANHVNALADAVVLQAATTRAIRPLARSGLFDNPLLKPILNLIGAVPIYRRGDPGVDVNNNRDTFNRCYQLLAQGETLIIFPEGQSHDIPRLTALKTGAARLALETMAVTAREPAVVPVGLTFPQRGKFRSAVLVEFGNAVDLTFAAQQSEEARVIELTERIRRGLEAVTLNAESWEEINLIARLERFFAFRHGKYRQRNLHQRLRAQQRLIDAQRLLRKYEPDRVRSLISQLKQFEKICSYCGVKDYQLNIDYRPTLIALYLLRIVWMVLIVFPVAVWGLVNNYLPYQLTKRLSHYFAKGANQYDTANMVLGLLFFSGFWLLQSYLVYHYFGLIWMLGYILTLIVGSFVALMVHGEMRRIRENIRVFLLFLRRRDIKSYLRQKRQALEKELARMVRIANRLSHH</sequence>
<evidence type="ECO:0000256" key="1">
    <source>
        <dbReference type="SAM" id="Phobius"/>
    </source>
</evidence>
<dbReference type="PANTHER" id="PTHR31605:SF0">
    <property type="entry name" value="GLYCEROL-3-PHOSPHATE O-ACYLTRANSFERASE 1"/>
    <property type="match status" value="1"/>
</dbReference>
<dbReference type="GO" id="GO:0016287">
    <property type="term" value="F:glycerone-phosphate O-acyltransferase activity"/>
    <property type="evidence" value="ECO:0007669"/>
    <property type="project" value="TreeGrafter"/>
</dbReference>
<reference evidence="3 4" key="1">
    <citation type="submission" date="2021-05" db="EMBL/GenBank/DDBJ databases">
        <title>Genetic and Functional Diversity in Clade A Lucinid endosymbionts from the Bahamas.</title>
        <authorList>
            <person name="Giani N.M."/>
            <person name="Engel A.S."/>
            <person name="Campbell B.J."/>
        </authorList>
    </citation>
    <scope>NUCLEOTIDE SEQUENCE [LARGE SCALE GENOMIC DNA]</scope>
    <source>
        <strain evidence="3">LUC16012Gg_MoonRockCtena</strain>
    </source>
</reference>
<feature type="transmembrane region" description="Helical" evidence="1">
    <location>
        <begin position="364"/>
        <end position="384"/>
    </location>
</feature>
<dbReference type="Pfam" id="PF01553">
    <property type="entry name" value="Acyltransferase"/>
    <property type="match status" value="1"/>
</dbReference>
<evidence type="ECO:0000313" key="4">
    <source>
        <dbReference type="Proteomes" id="UP000770889"/>
    </source>
</evidence>
<dbReference type="Proteomes" id="UP000770889">
    <property type="component" value="Unassembled WGS sequence"/>
</dbReference>
<keyword evidence="1" id="KW-0812">Transmembrane</keyword>
<dbReference type="InterPro" id="IPR052744">
    <property type="entry name" value="GPAT/DAPAT"/>
</dbReference>
<keyword evidence="1" id="KW-1133">Transmembrane helix</keyword>
<organism evidence="3 4">
    <name type="scientific">Candidatus Thiodiazotropha taylori</name>
    <dbReference type="NCBI Taxonomy" id="2792791"/>
    <lineage>
        <taxon>Bacteria</taxon>
        <taxon>Pseudomonadati</taxon>
        <taxon>Pseudomonadota</taxon>
        <taxon>Gammaproteobacteria</taxon>
        <taxon>Chromatiales</taxon>
        <taxon>Sedimenticolaceae</taxon>
        <taxon>Candidatus Thiodiazotropha</taxon>
    </lineage>
</organism>
<accession>A0A944MAV0</accession>
<keyword evidence="3" id="KW-0012">Acyltransferase</keyword>
<gene>
    <name evidence="3" type="ORF">KME65_16180</name>
</gene>
<evidence type="ECO:0000313" key="3">
    <source>
        <dbReference type="EMBL" id="MBT2990494.1"/>
    </source>
</evidence>
<comment type="caution">
    <text evidence="3">The sequence shown here is derived from an EMBL/GenBank/DDBJ whole genome shotgun (WGS) entry which is preliminary data.</text>
</comment>
<dbReference type="PANTHER" id="PTHR31605">
    <property type="entry name" value="GLYCEROL-3-PHOSPHATE O-ACYLTRANSFERASE 1"/>
    <property type="match status" value="1"/>
</dbReference>
<dbReference type="AlphaFoldDB" id="A0A944MAV0"/>
<feature type="domain" description="Phospholipid/glycerol acyltransferase" evidence="2">
    <location>
        <begin position="55"/>
        <end position="181"/>
    </location>
</feature>
<evidence type="ECO:0000259" key="2">
    <source>
        <dbReference type="SMART" id="SM00563"/>
    </source>
</evidence>
<dbReference type="GO" id="GO:0008654">
    <property type="term" value="P:phospholipid biosynthetic process"/>
    <property type="evidence" value="ECO:0007669"/>
    <property type="project" value="TreeGrafter"/>
</dbReference>
<dbReference type="SUPFAM" id="SSF69593">
    <property type="entry name" value="Glycerol-3-phosphate (1)-acyltransferase"/>
    <property type="match status" value="1"/>
</dbReference>
<feature type="transmembrane region" description="Helical" evidence="1">
    <location>
        <begin position="390"/>
        <end position="411"/>
    </location>
</feature>
<dbReference type="EMBL" id="JAHHGM010000017">
    <property type="protein sequence ID" value="MBT2990494.1"/>
    <property type="molecule type" value="Genomic_DNA"/>
</dbReference>
<feature type="transmembrane region" description="Helical" evidence="1">
    <location>
        <begin position="316"/>
        <end position="343"/>
    </location>
</feature>
<keyword evidence="1" id="KW-0472">Membrane</keyword>
<dbReference type="InterPro" id="IPR002123">
    <property type="entry name" value="Plipid/glycerol_acylTrfase"/>
</dbReference>
<dbReference type="SMART" id="SM00563">
    <property type="entry name" value="PlsC"/>
    <property type="match status" value="1"/>
</dbReference>
<dbReference type="GO" id="GO:0004366">
    <property type="term" value="F:glycerol-3-phosphate O-acyltransferase activity"/>
    <property type="evidence" value="ECO:0007669"/>
    <property type="project" value="TreeGrafter"/>
</dbReference>
<protein>
    <submittedName>
        <fullName evidence="3">1-acyl-sn-glycerol-3-phosphate acyltransferase</fullName>
    </submittedName>
</protein>
<proteinExistence type="predicted"/>
<keyword evidence="3" id="KW-0808">Transferase</keyword>
<name>A0A944MAV0_9GAMM</name>